<dbReference type="AlphaFoldDB" id="A0A1B7IKY8"/>
<reference evidence="1 2" key="1">
    <citation type="submission" date="2016-04" db="EMBL/GenBank/DDBJ databases">
        <title>ATOL: Assembling a taxonomically balanced genome-scale reconstruction of the evolutionary history of the Enterobacteriaceae.</title>
        <authorList>
            <person name="Plunkett G.III."/>
            <person name="Neeno-Eckwall E.C."/>
            <person name="Glasner J.D."/>
            <person name="Perna N.T."/>
        </authorList>
    </citation>
    <scope>NUCLEOTIDE SEQUENCE [LARGE SCALE GENOMIC DNA]</scope>
    <source>
        <strain evidence="1 2">ATCC 51605</strain>
    </source>
</reference>
<comment type="caution">
    <text evidence="1">The sequence shown here is derived from an EMBL/GenBank/DDBJ whole genome shotgun (WGS) entry which is preliminary data.</text>
</comment>
<dbReference type="RefSeq" id="WP_064560730.1">
    <property type="nucleotide sequence ID" value="NZ_LXER01000024.1"/>
</dbReference>
<gene>
    <name evidence="1" type="ORF">M975_2987</name>
</gene>
<dbReference type="EMBL" id="LXER01000024">
    <property type="protein sequence ID" value="OAT30203.1"/>
    <property type="molecule type" value="Genomic_DNA"/>
</dbReference>
<dbReference type="PATRIC" id="fig|1354251.4.peg.3068"/>
<organism evidence="1 2">
    <name type="scientific">Buttiauxella brennerae ATCC 51605</name>
    <dbReference type="NCBI Taxonomy" id="1354251"/>
    <lineage>
        <taxon>Bacteria</taxon>
        <taxon>Pseudomonadati</taxon>
        <taxon>Pseudomonadota</taxon>
        <taxon>Gammaproteobacteria</taxon>
        <taxon>Enterobacterales</taxon>
        <taxon>Enterobacteriaceae</taxon>
        <taxon>Buttiauxella</taxon>
    </lineage>
</organism>
<evidence type="ECO:0000313" key="1">
    <source>
        <dbReference type="EMBL" id="OAT30203.1"/>
    </source>
</evidence>
<sequence>MPLSLAAVRITLGELHIYIPATQVQRCVLVDSETHAVQSFSQWLGLPDEPQRGMHLHLFVPASNVTEGWSFWGELENVVLRQSDIFPLPELLHHCCQLPALRAFVQDESLSPLLSW</sequence>
<dbReference type="Proteomes" id="UP000078410">
    <property type="component" value="Unassembled WGS sequence"/>
</dbReference>
<protein>
    <submittedName>
        <fullName evidence="1">Uncharacterized protein</fullName>
    </submittedName>
</protein>
<name>A0A1B7IKY8_9ENTR</name>
<keyword evidence="2" id="KW-1185">Reference proteome</keyword>
<evidence type="ECO:0000313" key="2">
    <source>
        <dbReference type="Proteomes" id="UP000078410"/>
    </source>
</evidence>
<dbReference type="OrthoDB" id="6623942at2"/>
<accession>A0A1B7IKY8</accession>
<proteinExistence type="predicted"/>